<protein>
    <recommendedName>
        <fullName evidence="2">Calcineurin-like phosphoesterase domain-containing protein</fullName>
    </recommendedName>
</protein>
<reference evidence="3 4" key="1">
    <citation type="journal article" date="2016" name="Nat. Commun.">
        <title>Thousands of microbial genomes shed light on interconnected biogeochemical processes in an aquifer system.</title>
        <authorList>
            <person name="Anantharaman K."/>
            <person name="Brown C.T."/>
            <person name="Hug L.A."/>
            <person name="Sharon I."/>
            <person name="Castelle C.J."/>
            <person name="Probst A.J."/>
            <person name="Thomas B.C."/>
            <person name="Singh A."/>
            <person name="Wilkins M.J."/>
            <person name="Karaoz U."/>
            <person name="Brodie E.L."/>
            <person name="Williams K.H."/>
            <person name="Hubbard S.S."/>
            <person name="Banfield J.F."/>
        </authorList>
    </citation>
    <scope>NUCLEOTIDE SEQUENCE [LARGE SCALE GENOMIC DNA]</scope>
</reference>
<dbReference type="InterPro" id="IPR041796">
    <property type="entry name" value="Mre11_N"/>
</dbReference>
<name>A0A1F5BTF4_9BACT</name>
<dbReference type="Proteomes" id="UP000176650">
    <property type="component" value="Unassembled WGS sequence"/>
</dbReference>
<comment type="caution">
    <text evidence="3">The sequence shown here is derived from an EMBL/GenBank/DDBJ whole genome shotgun (WGS) entry which is preliminary data.</text>
</comment>
<evidence type="ECO:0000259" key="2">
    <source>
        <dbReference type="Pfam" id="PF00149"/>
    </source>
</evidence>
<dbReference type="SUPFAM" id="SSF56300">
    <property type="entry name" value="Metallo-dependent phosphatases"/>
    <property type="match status" value="1"/>
</dbReference>
<feature type="domain" description="Calcineurin-like phosphoesterase" evidence="2">
    <location>
        <begin position="6"/>
        <end position="205"/>
    </location>
</feature>
<dbReference type="CDD" id="cd00840">
    <property type="entry name" value="MPP_Mre11_N"/>
    <property type="match status" value="1"/>
</dbReference>
<dbReference type="InterPro" id="IPR029052">
    <property type="entry name" value="Metallo-depent_PP-like"/>
</dbReference>
<dbReference type="Gene3D" id="3.60.21.10">
    <property type="match status" value="1"/>
</dbReference>
<gene>
    <name evidence="3" type="ORF">A2988_00050</name>
</gene>
<organism evidence="3 4">
    <name type="scientific">Candidatus Azambacteria bacterium RIFCSPLOWO2_01_FULL_46_25</name>
    <dbReference type="NCBI Taxonomy" id="1797298"/>
    <lineage>
        <taxon>Bacteria</taxon>
        <taxon>Candidatus Azamiibacteriota</taxon>
    </lineage>
</organism>
<evidence type="ECO:0000313" key="4">
    <source>
        <dbReference type="Proteomes" id="UP000176650"/>
    </source>
</evidence>
<accession>A0A1F5BTF4</accession>
<dbReference type="STRING" id="1797298.A2988_00050"/>
<dbReference type="InterPro" id="IPR004843">
    <property type="entry name" value="Calcineurin-like_PHP"/>
</dbReference>
<dbReference type="InterPro" id="IPR050535">
    <property type="entry name" value="DNA_Repair-Maintenance_Comp"/>
</dbReference>
<dbReference type="PANTHER" id="PTHR30337:SF7">
    <property type="entry name" value="PHOSPHOESTERASE"/>
    <property type="match status" value="1"/>
</dbReference>
<dbReference type="AlphaFoldDB" id="A0A1F5BTF4"/>
<dbReference type="Pfam" id="PF00149">
    <property type="entry name" value="Metallophos"/>
    <property type="match status" value="1"/>
</dbReference>
<proteinExistence type="predicted"/>
<dbReference type="PANTHER" id="PTHR30337">
    <property type="entry name" value="COMPONENT OF ATP-DEPENDENT DSDNA EXONUCLEASE"/>
    <property type="match status" value="1"/>
</dbReference>
<keyword evidence="1" id="KW-0378">Hydrolase</keyword>
<evidence type="ECO:0000313" key="3">
    <source>
        <dbReference type="EMBL" id="OGD33875.1"/>
    </source>
</evidence>
<sequence length="385" mass="42604">MASSMLRIIHTSDVHIGVKFGAFGDKAGAQRQSLLDVFAKIVDTAISSRAHIVLIAGDLFDSNFPSYQSVQFVKMQLAKLNDAKVYVAITPGTHDCLSKDSIYKRENFAQNMPHVYVFDNPGVTAKEFSDIDLTVFAKANTSNKSTESPIAFLAEASVAAKTKYKVAMAHGSVQIEGKSAGDDLPITLRDIAESGMHYLALGHWHGAQEFSFGATAAWYAGSPEITYQEGKGGLGQGYILLVDIMEKADVKPVKVSDKEVEEFAMDMQIYENMENVYYELEKHANQNKILMVNISGIIRSDVFIDPVRIEQDFRKKFLSIKVSDFTGFAAPEALGREYPEELVIGQFARIMRQKIEEAKTPEEKKIAQDAMHIGIAELEGKNVLD</sequence>
<evidence type="ECO:0000256" key="1">
    <source>
        <dbReference type="ARBA" id="ARBA00022801"/>
    </source>
</evidence>
<dbReference type="EMBL" id="MEYS01000002">
    <property type="protein sequence ID" value="OGD33875.1"/>
    <property type="molecule type" value="Genomic_DNA"/>
</dbReference>
<dbReference type="GO" id="GO:0016787">
    <property type="term" value="F:hydrolase activity"/>
    <property type="evidence" value="ECO:0007669"/>
    <property type="project" value="UniProtKB-KW"/>
</dbReference>